<evidence type="ECO:0000313" key="2">
    <source>
        <dbReference type="Proteomes" id="UP000824136"/>
    </source>
</evidence>
<name>A0A9D1KKG6_9FIRM</name>
<accession>A0A9D1KKG6</accession>
<dbReference type="GO" id="GO:0006261">
    <property type="term" value="P:DNA-templated DNA replication"/>
    <property type="evidence" value="ECO:0007669"/>
    <property type="project" value="TreeGrafter"/>
</dbReference>
<dbReference type="Pfam" id="PF13177">
    <property type="entry name" value="DNA_pol3_delta2"/>
    <property type="match status" value="1"/>
</dbReference>
<dbReference type="InterPro" id="IPR050238">
    <property type="entry name" value="DNA_Rep/Repair_Clamp_Loader"/>
</dbReference>
<gene>
    <name evidence="1" type="ORF">IAC39_01415</name>
</gene>
<sequence length="319" mass="34506">MKLYSKEHPAGLISSMIARDRLCRSFILIGDKGIGKKTFAGYMSMQALCERATGVPCGECRSCRLIEQNIHPDVITVKPSGKSANYRVDDLRPIISDAYTASNEGGYKIYILPEIDKALPAAQNILLKIFEEPPEHVLFIMTAERKEKILETILSRAVVINITEASEQDCLAALKDNGIAPDDAARAYDIYGGNIGACLAYLSGEGIEAVRAAEAAVNAIIYGDEYSLCKALFISDRELGLQVVAELSKAVCAAASMKQGGPKTKYLHSLTRGLMESIRLSGLIGMYEDLKQAADKLSGNSNVLLTMCDLGASLRTDSI</sequence>
<dbReference type="Gene3D" id="3.40.50.300">
    <property type="entry name" value="P-loop containing nucleotide triphosphate hydrolases"/>
    <property type="match status" value="1"/>
</dbReference>
<dbReference type="InterPro" id="IPR027417">
    <property type="entry name" value="P-loop_NTPase"/>
</dbReference>
<organism evidence="1 2">
    <name type="scientific">Candidatus Faeciplasma pullistercoris</name>
    <dbReference type="NCBI Taxonomy" id="2840800"/>
    <lineage>
        <taxon>Bacteria</taxon>
        <taxon>Bacillati</taxon>
        <taxon>Bacillota</taxon>
        <taxon>Clostridia</taxon>
        <taxon>Eubacteriales</taxon>
        <taxon>Oscillospiraceae</taxon>
        <taxon>Oscillospiraceae incertae sedis</taxon>
        <taxon>Candidatus Faeciplasma</taxon>
    </lineage>
</organism>
<reference evidence="1" key="2">
    <citation type="journal article" date="2021" name="PeerJ">
        <title>Extensive microbial diversity within the chicken gut microbiome revealed by metagenomics and culture.</title>
        <authorList>
            <person name="Gilroy R."/>
            <person name="Ravi A."/>
            <person name="Getino M."/>
            <person name="Pursley I."/>
            <person name="Horton D.L."/>
            <person name="Alikhan N.F."/>
            <person name="Baker D."/>
            <person name="Gharbi K."/>
            <person name="Hall N."/>
            <person name="Watson M."/>
            <person name="Adriaenssens E.M."/>
            <person name="Foster-Nyarko E."/>
            <person name="Jarju S."/>
            <person name="Secka A."/>
            <person name="Antonio M."/>
            <person name="Oren A."/>
            <person name="Chaudhuri R.R."/>
            <person name="La Ragione R."/>
            <person name="Hildebrand F."/>
            <person name="Pallen M.J."/>
        </authorList>
    </citation>
    <scope>NUCLEOTIDE SEQUENCE</scope>
    <source>
        <strain evidence="1">CHK33-4379</strain>
    </source>
</reference>
<dbReference type="PANTHER" id="PTHR11669">
    <property type="entry name" value="REPLICATION FACTOR C / DNA POLYMERASE III GAMMA-TAU SUBUNIT"/>
    <property type="match status" value="1"/>
</dbReference>
<comment type="caution">
    <text evidence="1">The sequence shown here is derived from an EMBL/GenBank/DDBJ whole genome shotgun (WGS) entry which is preliminary data.</text>
</comment>
<reference evidence="1" key="1">
    <citation type="submission" date="2020-10" db="EMBL/GenBank/DDBJ databases">
        <authorList>
            <person name="Gilroy R."/>
        </authorList>
    </citation>
    <scope>NUCLEOTIDE SEQUENCE</scope>
    <source>
        <strain evidence="1">CHK33-4379</strain>
    </source>
</reference>
<dbReference type="EMBL" id="DVLL01000006">
    <property type="protein sequence ID" value="HIT58372.1"/>
    <property type="molecule type" value="Genomic_DNA"/>
</dbReference>
<dbReference type="SUPFAM" id="SSF52540">
    <property type="entry name" value="P-loop containing nucleoside triphosphate hydrolases"/>
    <property type="match status" value="1"/>
</dbReference>
<protein>
    <submittedName>
        <fullName evidence="1">AAA family ATPase</fullName>
    </submittedName>
</protein>
<dbReference type="Proteomes" id="UP000824136">
    <property type="component" value="Unassembled WGS sequence"/>
</dbReference>
<evidence type="ECO:0000313" key="1">
    <source>
        <dbReference type="EMBL" id="HIT58372.1"/>
    </source>
</evidence>
<dbReference type="AlphaFoldDB" id="A0A9D1KKG6"/>
<dbReference type="PANTHER" id="PTHR11669:SF8">
    <property type="entry name" value="DNA POLYMERASE III SUBUNIT DELTA"/>
    <property type="match status" value="1"/>
</dbReference>
<proteinExistence type="predicted"/>